<gene>
    <name evidence="2" type="ORF">FNAPI_8525</name>
</gene>
<sequence length="108" mass="12473">MRLEKALHGQQQAGQALEKRNATAKGEIKTIKERIKTAEKEIEELQERTDDIDFEGFDTKLCEVKDDLQEVGQKYDEINENMVTQENLKDFGEDIKQDIGKRIMGDDD</sequence>
<feature type="region of interest" description="Disordered" evidence="1">
    <location>
        <begin position="1"/>
        <end position="23"/>
    </location>
</feature>
<name>A0A8H5J3B5_9HYPO</name>
<evidence type="ECO:0000313" key="2">
    <source>
        <dbReference type="EMBL" id="KAF5547496.1"/>
    </source>
</evidence>
<dbReference type="SUPFAM" id="SSF57997">
    <property type="entry name" value="Tropomyosin"/>
    <property type="match status" value="1"/>
</dbReference>
<reference evidence="2 3" key="1">
    <citation type="submission" date="2020-05" db="EMBL/GenBank/DDBJ databases">
        <title>Identification and distribution of gene clusters putatively required for synthesis of sphingolipid metabolism inhibitors in phylogenetically diverse species of the filamentous fungus Fusarium.</title>
        <authorList>
            <person name="Kim H.-S."/>
            <person name="Busman M."/>
            <person name="Brown D.W."/>
            <person name="Divon H."/>
            <person name="Uhlig S."/>
            <person name="Proctor R.H."/>
        </authorList>
    </citation>
    <scope>NUCLEOTIDE SEQUENCE [LARGE SCALE GENOMIC DNA]</scope>
    <source>
        <strain evidence="2 3">NRRL 25196</strain>
    </source>
</reference>
<proteinExistence type="predicted"/>
<accession>A0A8H5J3B5</accession>
<evidence type="ECO:0000256" key="1">
    <source>
        <dbReference type="SAM" id="MobiDB-lite"/>
    </source>
</evidence>
<dbReference type="AlphaFoldDB" id="A0A8H5J3B5"/>
<organism evidence="2 3">
    <name type="scientific">Fusarium napiforme</name>
    <dbReference type="NCBI Taxonomy" id="42672"/>
    <lineage>
        <taxon>Eukaryota</taxon>
        <taxon>Fungi</taxon>
        <taxon>Dikarya</taxon>
        <taxon>Ascomycota</taxon>
        <taxon>Pezizomycotina</taxon>
        <taxon>Sordariomycetes</taxon>
        <taxon>Hypocreomycetidae</taxon>
        <taxon>Hypocreales</taxon>
        <taxon>Nectriaceae</taxon>
        <taxon>Fusarium</taxon>
        <taxon>Fusarium fujikuroi species complex</taxon>
    </lineage>
</organism>
<comment type="caution">
    <text evidence="2">The sequence shown here is derived from an EMBL/GenBank/DDBJ whole genome shotgun (WGS) entry which is preliminary data.</text>
</comment>
<evidence type="ECO:0000313" key="3">
    <source>
        <dbReference type="Proteomes" id="UP000574317"/>
    </source>
</evidence>
<protein>
    <submittedName>
        <fullName evidence="2">Uncharacterized protein</fullName>
    </submittedName>
</protein>
<keyword evidence="3" id="KW-1185">Reference proteome</keyword>
<dbReference type="EMBL" id="JAAOAO010000326">
    <property type="protein sequence ID" value="KAF5547496.1"/>
    <property type="molecule type" value="Genomic_DNA"/>
</dbReference>
<dbReference type="Proteomes" id="UP000574317">
    <property type="component" value="Unassembled WGS sequence"/>
</dbReference>